<evidence type="ECO:0000313" key="4">
    <source>
        <dbReference type="Proteomes" id="UP000332933"/>
    </source>
</evidence>
<dbReference type="EMBL" id="VJMH01000131">
    <property type="protein sequence ID" value="KAF0718693.1"/>
    <property type="molecule type" value="Genomic_DNA"/>
</dbReference>
<reference evidence="2" key="2">
    <citation type="submission" date="2019-06" db="EMBL/GenBank/DDBJ databases">
        <title>Genomics analysis of Aphanomyces spp. identifies a new class of oomycete effector associated with host adaptation.</title>
        <authorList>
            <person name="Gaulin E."/>
        </authorList>
    </citation>
    <scope>NUCLEOTIDE SEQUENCE</scope>
    <source>
        <strain evidence="2">CBS 578.67</strain>
    </source>
</reference>
<proteinExistence type="predicted"/>
<dbReference type="Proteomes" id="UP000332933">
    <property type="component" value="Unassembled WGS sequence"/>
</dbReference>
<feature type="region of interest" description="Disordered" evidence="1">
    <location>
        <begin position="343"/>
        <end position="367"/>
    </location>
</feature>
<dbReference type="InterPro" id="IPR036034">
    <property type="entry name" value="PDZ_sf"/>
</dbReference>
<gene>
    <name evidence="3" type="primary">Aste57867_1543</name>
    <name evidence="2" type="ORF">As57867_001542</name>
    <name evidence="3" type="ORF">ASTE57867_1543</name>
</gene>
<feature type="compositionally biased region" description="Low complexity" evidence="1">
    <location>
        <begin position="172"/>
        <end position="193"/>
    </location>
</feature>
<protein>
    <submittedName>
        <fullName evidence="3">Aste57867_1543 protein</fullName>
    </submittedName>
</protein>
<keyword evidence="4" id="KW-1185">Reference proteome</keyword>
<dbReference type="AlphaFoldDB" id="A0A485K9N6"/>
<feature type="region of interest" description="Disordered" evidence="1">
    <location>
        <begin position="141"/>
        <end position="195"/>
    </location>
</feature>
<accession>A0A485K9N6</accession>
<evidence type="ECO:0000313" key="3">
    <source>
        <dbReference type="EMBL" id="VFT78758.1"/>
    </source>
</evidence>
<name>A0A485K9N6_9STRA</name>
<reference evidence="3 4" key="1">
    <citation type="submission" date="2019-03" db="EMBL/GenBank/DDBJ databases">
        <authorList>
            <person name="Gaulin E."/>
            <person name="Dumas B."/>
        </authorList>
    </citation>
    <scope>NUCLEOTIDE SEQUENCE [LARGE SCALE GENOMIC DNA]</scope>
    <source>
        <strain evidence="3">CBS 568.67</strain>
    </source>
</reference>
<sequence>METSYRFLVRPTYRHEWGFLSTTDPKSRVHHIHAVEPNSPAAHAALAPGAMITSLARYYSAFNEVDWYDDARGLMSSIFLVELIRVEQFETPSVRNYVQDRWRAATRHLRGKWLDLSCSRDHLLSEWAFLEAVMAWDDQHPAPNASTTESVGHVSAHSLSPPAPAEQPPNQVSPQAASAFAPPTPSTKSPKQVTKQRLRVLIKSTRLLVRSSLETSWGFTWSTTPALMVTDVKDHSPGYFAGLTPGTLISKMDGGVLDPTEMAARLTNSTRLVERLTICQRKSDSKHWSARNAAAHQAIKTWNGADWRTNESFQKLLANHVACWDVQYLFRLERLMKPLMGNPFGPNEPPPEALPAAKPVSNNEGAP</sequence>
<dbReference type="SUPFAM" id="SSF50156">
    <property type="entry name" value="PDZ domain-like"/>
    <property type="match status" value="1"/>
</dbReference>
<evidence type="ECO:0000256" key="1">
    <source>
        <dbReference type="SAM" id="MobiDB-lite"/>
    </source>
</evidence>
<dbReference type="EMBL" id="CAADRA010000131">
    <property type="protein sequence ID" value="VFT78758.1"/>
    <property type="molecule type" value="Genomic_DNA"/>
</dbReference>
<evidence type="ECO:0000313" key="2">
    <source>
        <dbReference type="EMBL" id="KAF0718693.1"/>
    </source>
</evidence>
<organism evidence="3 4">
    <name type="scientific">Aphanomyces stellatus</name>
    <dbReference type="NCBI Taxonomy" id="120398"/>
    <lineage>
        <taxon>Eukaryota</taxon>
        <taxon>Sar</taxon>
        <taxon>Stramenopiles</taxon>
        <taxon>Oomycota</taxon>
        <taxon>Saprolegniomycetes</taxon>
        <taxon>Saprolegniales</taxon>
        <taxon>Verrucalvaceae</taxon>
        <taxon>Aphanomyces</taxon>
    </lineage>
</organism>